<keyword evidence="2" id="KW-0132">Cell division</keyword>
<dbReference type="InterPro" id="IPR016024">
    <property type="entry name" value="ARM-type_fold"/>
</dbReference>
<evidence type="ECO:0000313" key="10">
    <source>
        <dbReference type="Proteomes" id="UP000095284"/>
    </source>
</evidence>
<organism evidence="10 11">
    <name type="scientific">Bursaphelenchus xylophilus</name>
    <name type="common">Pinewood nematode worm</name>
    <name type="synonym">Aphelenchoides xylophilus</name>
    <dbReference type="NCBI Taxonomy" id="6326"/>
    <lineage>
        <taxon>Eukaryota</taxon>
        <taxon>Metazoa</taxon>
        <taxon>Ecdysozoa</taxon>
        <taxon>Nematoda</taxon>
        <taxon>Chromadorea</taxon>
        <taxon>Rhabditida</taxon>
        <taxon>Tylenchina</taxon>
        <taxon>Tylenchomorpha</taxon>
        <taxon>Aphelenchoidea</taxon>
        <taxon>Aphelenchoididae</taxon>
        <taxon>Bursaphelenchus</taxon>
    </lineage>
</organism>
<dbReference type="GO" id="GO:0007076">
    <property type="term" value="P:mitotic chromosome condensation"/>
    <property type="evidence" value="ECO:0007669"/>
    <property type="project" value="InterPro"/>
</dbReference>
<dbReference type="GO" id="GO:0000779">
    <property type="term" value="C:condensed chromosome, centromeric region"/>
    <property type="evidence" value="ECO:0007669"/>
    <property type="project" value="TreeGrafter"/>
</dbReference>
<keyword evidence="5" id="KW-0539">Nucleus</keyword>
<feature type="region of interest" description="Disordered" evidence="8">
    <location>
        <begin position="873"/>
        <end position="920"/>
    </location>
</feature>
<reference evidence="11" key="1">
    <citation type="submission" date="2016-11" db="UniProtKB">
        <authorList>
            <consortium name="WormBaseParasite"/>
        </authorList>
    </citation>
    <scope>IDENTIFICATION</scope>
</reference>
<dbReference type="SMART" id="SM00355">
    <property type="entry name" value="ZnF_C2H2"/>
    <property type="match status" value="1"/>
</dbReference>
<evidence type="ECO:0000313" key="11">
    <source>
        <dbReference type="WBParaSite" id="BXY_1124700.1"/>
    </source>
</evidence>
<evidence type="ECO:0000256" key="2">
    <source>
        <dbReference type="ARBA" id="ARBA00022618"/>
    </source>
</evidence>
<dbReference type="PANTHER" id="PTHR14222:SF1">
    <property type="entry name" value="CONDENSIN-2 COMPLEX SUBUNIT D3"/>
    <property type="match status" value="1"/>
</dbReference>
<dbReference type="InterPro" id="IPR013087">
    <property type="entry name" value="Znf_C2H2_type"/>
</dbReference>
<evidence type="ECO:0000256" key="7">
    <source>
        <dbReference type="PROSITE-ProRule" id="PRU00042"/>
    </source>
</evidence>
<protein>
    <submittedName>
        <fullName evidence="11">C2H2-type domain-containing protein</fullName>
    </submittedName>
</protein>
<dbReference type="InterPro" id="IPR032682">
    <property type="entry name" value="Cnd1_C"/>
</dbReference>
<dbReference type="Pfam" id="PF12717">
    <property type="entry name" value="Cnd1"/>
    <property type="match status" value="1"/>
</dbReference>
<dbReference type="PANTHER" id="PTHR14222">
    <property type="entry name" value="CONDENSIN"/>
    <property type="match status" value="1"/>
</dbReference>
<sequence>MSDNIEWITEPAEGEKSSEANVEVTLPSPPAEFNDNFRNEEPSYQPEISSLGTQNPKIETKSAESIQKPRDDRFVHYDFKPNGNRVKFDDPGPRDPPKPSKAAYEPEVQRTTFSSRPLEGSSDHLQHALPSKDDVINQFRTHKPIKEDSEEPQSPNKSKNVVSDVEERALRALEDDIPSRLSSLRIEQKTSGESQQKEKSPDSEAEENTRLRSQKVKDYNGFTYYTCRFCGITFNYITTLKSHERTHGVEKVGKHTWTDGYCPTRYLSICLTEQPPGSNRTTNVSEDFIRRLERVTEQDDCPPSAWMLLAELSPFMEVRPQCAEHVFDSVDFANAEDRIPTYVAKIIANRSNKIPAARRDVMKEKIAEKIRENQIAVTHIGAVCYAFACLMNAVGKERPPGAADMQEFVKKYQKDAIKRLSEDIVNPYTVRVASRSSAASEFNSQRLDTLTDNKTDQFLRMIHSIGELFQYAPNAVDNKFVNVLCVIVAGEEVAFHHYRQSQQFRAESVMTNGTQGTNIRDLQAQQLREVISMIPMGIRAAAAFAIGRICILHETFANRYIQTLIQLLTSDKDNCLRNNILIVLADLCTTGGAAVNQFGPVLATALRDKSVLVRRHAVSLITTLIRDEFFKWGGQIMYYYLGALVDPDDKVREQCHASLLNVLLPKFPNMFSNKFVESMFYLNDVVHPSMKVLIQQEKENCSLPVEDYFKMWGARNRKNRMRIYLFIISTFEDKIKVPLMGRIAMEVFQCVVDEALDPSDSKVQCLMRDALDILRAKEMVLSMNVGKKTAADDVDEESEEANVMAQMAKDVISNVYMYKISNDCLHYLFKARDYLKVKQFPDLARQTYSTILDIFEQYIDFFEQLCGPDAQRREEVKNDLKRHRNLNVPQPGGPTRRAPANQNQEQRRPPSREEEDGADE</sequence>
<dbReference type="GO" id="GO:0005634">
    <property type="term" value="C:nucleus"/>
    <property type="evidence" value="ECO:0007669"/>
    <property type="project" value="UniProtKB-SubCell"/>
</dbReference>
<keyword evidence="7" id="KW-0863">Zinc-finger</keyword>
<feature type="compositionally biased region" description="Basic and acidic residues" evidence="8">
    <location>
        <begin position="86"/>
        <end position="98"/>
    </location>
</feature>
<keyword evidence="6" id="KW-0131">Cell cycle</keyword>
<dbReference type="GO" id="GO:0008270">
    <property type="term" value="F:zinc ion binding"/>
    <property type="evidence" value="ECO:0007669"/>
    <property type="project" value="UniProtKB-KW"/>
</dbReference>
<comment type="subcellular location">
    <subcellularLocation>
        <location evidence="1">Nucleus</location>
    </subcellularLocation>
</comment>
<keyword evidence="7" id="KW-0862">Zinc</keyword>
<dbReference type="Proteomes" id="UP000095284">
    <property type="component" value="Unplaced"/>
</dbReference>
<evidence type="ECO:0000256" key="4">
    <source>
        <dbReference type="ARBA" id="ARBA00023067"/>
    </source>
</evidence>
<evidence type="ECO:0000256" key="5">
    <source>
        <dbReference type="ARBA" id="ARBA00023242"/>
    </source>
</evidence>
<dbReference type="InterPro" id="IPR026971">
    <property type="entry name" value="CND1/NCAPD3"/>
</dbReference>
<evidence type="ECO:0000256" key="8">
    <source>
        <dbReference type="SAM" id="MobiDB-lite"/>
    </source>
</evidence>
<dbReference type="InterPro" id="IPR011989">
    <property type="entry name" value="ARM-like"/>
</dbReference>
<evidence type="ECO:0000256" key="3">
    <source>
        <dbReference type="ARBA" id="ARBA00022776"/>
    </source>
</evidence>
<feature type="compositionally biased region" description="Basic and acidic residues" evidence="8">
    <location>
        <begin position="58"/>
        <end position="79"/>
    </location>
</feature>
<keyword evidence="3" id="KW-0498">Mitosis</keyword>
<dbReference type="PROSITE" id="PS00028">
    <property type="entry name" value="ZINC_FINGER_C2H2_1"/>
    <property type="match status" value="1"/>
</dbReference>
<evidence type="ECO:0000256" key="1">
    <source>
        <dbReference type="ARBA" id="ARBA00004123"/>
    </source>
</evidence>
<name>A0A1I7SDY9_BURXY</name>
<feature type="compositionally biased region" description="Polar residues" evidence="8">
    <location>
        <begin position="46"/>
        <end position="57"/>
    </location>
</feature>
<dbReference type="GO" id="GO:0042393">
    <property type="term" value="F:histone binding"/>
    <property type="evidence" value="ECO:0007669"/>
    <property type="project" value="TreeGrafter"/>
</dbReference>
<dbReference type="GO" id="GO:0000796">
    <property type="term" value="C:condensin complex"/>
    <property type="evidence" value="ECO:0007669"/>
    <property type="project" value="TreeGrafter"/>
</dbReference>
<feature type="region of interest" description="Disordered" evidence="8">
    <location>
        <begin position="1"/>
        <end position="132"/>
    </location>
</feature>
<dbReference type="GO" id="GO:0010032">
    <property type="term" value="P:meiotic chromosome condensation"/>
    <property type="evidence" value="ECO:0007669"/>
    <property type="project" value="TreeGrafter"/>
</dbReference>
<accession>A0A1I7SDY9</accession>
<feature type="compositionally biased region" description="Basic and acidic residues" evidence="8">
    <location>
        <begin position="121"/>
        <end position="132"/>
    </location>
</feature>
<dbReference type="AlphaFoldDB" id="A0A1I7SDY9"/>
<dbReference type="PROSITE" id="PS50157">
    <property type="entry name" value="ZINC_FINGER_C2H2_2"/>
    <property type="match status" value="1"/>
</dbReference>
<dbReference type="SUPFAM" id="SSF48371">
    <property type="entry name" value="ARM repeat"/>
    <property type="match status" value="1"/>
</dbReference>
<proteinExistence type="predicted"/>
<feature type="region of interest" description="Disordered" evidence="8">
    <location>
        <begin position="181"/>
        <end position="211"/>
    </location>
</feature>
<keyword evidence="4" id="KW-0226">DNA condensation</keyword>
<evidence type="ECO:0000256" key="6">
    <source>
        <dbReference type="ARBA" id="ARBA00023306"/>
    </source>
</evidence>
<dbReference type="eggNOG" id="KOG0413">
    <property type="taxonomic scope" value="Eukaryota"/>
</dbReference>
<dbReference type="GO" id="GO:0051301">
    <property type="term" value="P:cell division"/>
    <property type="evidence" value="ECO:0007669"/>
    <property type="project" value="UniProtKB-KW"/>
</dbReference>
<evidence type="ECO:0000259" key="9">
    <source>
        <dbReference type="PROSITE" id="PS50157"/>
    </source>
</evidence>
<feature type="compositionally biased region" description="Basic and acidic residues" evidence="8">
    <location>
        <begin position="186"/>
        <end position="211"/>
    </location>
</feature>
<dbReference type="WBParaSite" id="BXY_1124700.1">
    <property type="protein sequence ID" value="BXY_1124700.1"/>
    <property type="gene ID" value="BXY_1124700"/>
</dbReference>
<dbReference type="Gene3D" id="1.25.10.10">
    <property type="entry name" value="Leucine-rich Repeat Variant"/>
    <property type="match status" value="1"/>
</dbReference>
<feature type="domain" description="C2H2-type" evidence="9">
    <location>
        <begin position="225"/>
        <end position="252"/>
    </location>
</feature>
<keyword evidence="7" id="KW-0479">Metal-binding</keyword>